<organism evidence="1 2">
    <name type="scientific">Skermanella aerolata</name>
    <dbReference type="NCBI Taxonomy" id="393310"/>
    <lineage>
        <taxon>Bacteria</taxon>
        <taxon>Pseudomonadati</taxon>
        <taxon>Pseudomonadota</taxon>
        <taxon>Alphaproteobacteria</taxon>
        <taxon>Rhodospirillales</taxon>
        <taxon>Azospirillaceae</taxon>
        <taxon>Skermanella</taxon>
    </lineage>
</organism>
<dbReference type="InterPro" id="IPR049245">
    <property type="entry name" value="DUF6880"/>
</dbReference>
<accession>A0A512E2J0</accession>
<dbReference type="EMBL" id="BJYZ01000055">
    <property type="protein sequence ID" value="GEO42941.1"/>
    <property type="molecule type" value="Genomic_DNA"/>
</dbReference>
<comment type="caution">
    <text evidence="1">The sequence shown here is derived from an EMBL/GenBank/DDBJ whole genome shotgun (WGS) entry which is preliminary data.</text>
</comment>
<dbReference type="Pfam" id="PF21810">
    <property type="entry name" value="DUF6880"/>
    <property type="match status" value="1"/>
</dbReference>
<dbReference type="AlphaFoldDB" id="A0A512E2J0"/>
<gene>
    <name evidence="1" type="ORF">SAE02_70890</name>
</gene>
<dbReference type="OrthoDB" id="7183688at2"/>
<dbReference type="Proteomes" id="UP000321523">
    <property type="component" value="Unassembled WGS sequence"/>
</dbReference>
<protein>
    <submittedName>
        <fullName evidence="1">Uncharacterized protein</fullName>
    </submittedName>
</protein>
<proteinExistence type="predicted"/>
<keyword evidence="2" id="KW-1185">Reference proteome</keyword>
<evidence type="ECO:0000313" key="2">
    <source>
        <dbReference type="Proteomes" id="UP000321523"/>
    </source>
</evidence>
<reference evidence="1 2" key="1">
    <citation type="submission" date="2019-07" db="EMBL/GenBank/DDBJ databases">
        <title>Whole genome shotgun sequence of Skermanella aerolata NBRC 106429.</title>
        <authorList>
            <person name="Hosoyama A."/>
            <person name="Uohara A."/>
            <person name="Ohji S."/>
            <person name="Ichikawa N."/>
        </authorList>
    </citation>
    <scope>NUCLEOTIDE SEQUENCE [LARGE SCALE GENOMIC DNA]</scope>
    <source>
        <strain evidence="1 2">NBRC 106429</strain>
    </source>
</reference>
<evidence type="ECO:0000313" key="1">
    <source>
        <dbReference type="EMBL" id="GEO42941.1"/>
    </source>
</evidence>
<sequence length="482" mass="53938">MASKKTLNLDNLAALGPERLAAILIDVAAGNAEIKRRLRLELAEQTGGGDALGAEVGKRLTALRNARSFVDWQKRREFLKDLDQQRVMIVDRIAQTRPDLALDLMWRFMDLAEPVFNRVDDSNGSVGDVFHTACDNLATIAVLARPDPASLADRVFTALSKNDYGLFDDLVQRIYPALGEMGVDRLRTRLTEALTSRSHGGNKRDRDADAFRRALQALADSESDVDAYIALIPVEDLDRPSIGAAVGRRLLAAGRGNEAFAALERAKPTPPADRSRQYDELYELGYLRGRDDVWEEVYIDALDAKGDGERAQQLRRAAFEERLSSESLRAYLKKLPDFEDVEAEDWAMQHALGFRSFPAALYFFHQWPNPAYADQLVLERASEIDGNAYYLLDPVARQIEGRHPLAATLLRRAMIDDTLDGAKSSRYKHAARHLLECQSLATMIQDYGAFETDEAFTSRLRASHDRKTGFWKQVAEVSGTPP</sequence>
<dbReference type="RefSeq" id="WP_044436719.1">
    <property type="nucleotide sequence ID" value="NZ_BJYZ01000055.1"/>
</dbReference>
<name>A0A512E2J0_9PROT</name>